<dbReference type="InterPro" id="IPR001650">
    <property type="entry name" value="Helicase_C-like"/>
</dbReference>
<dbReference type="SUPFAM" id="SSF56024">
    <property type="entry name" value="Phospholipase D/nuclease"/>
    <property type="match status" value="1"/>
</dbReference>
<dbReference type="PANTHER" id="PTHR47396">
    <property type="entry name" value="TYPE I RESTRICTION ENZYME ECOKI R PROTEIN"/>
    <property type="match status" value="1"/>
</dbReference>
<dbReference type="GO" id="GO:0005829">
    <property type="term" value="C:cytosol"/>
    <property type="evidence" value="ECO:0007669"/>
    <property type="project" value="TreeGrafter"/>
</dbReference>
<dbReference type="SUPFAM" id="SSF52540">
    <property type="entry name" value="P-loop containing nucleoside triphosphate hydrolases"/>
    <property type="match status" value="1"/>
</dbReference>
<dbReference type="Gene3D" id="3.30.870.10">
    <property type="entry name" value="Endonuclease Chain A"/>
    <property type="match status" value="1"/>
</dbReference>
<evidence type="ECO:0000259" key="2">
    <source>
        <dbReference type="PROSITE" id="PS51194"/>
    </source>
</evidence>
<keyword evidence="3" id="KW-0378">Hydrolase</keyword>
<name>A0A372LPJ0_9BACI</name>
<dbReference type="PANTHER" id="PTHR47396:SF1">
    <property type="entry name" value="ATP-DEPENDENT HELICASE IRC3-RELATED"/>
    <property type="match status" value="1"/>
</dbReference>
<gene>
    <name evidence="3" type="ORF">D0469_08435</name>
</gene>
<dbReference type="OrthoDB" id="9802848at2"/>
<evidence type="ECO:0000313" key="4">
    <source>
        <dbReference type="Proteomes" id="UP000264541"/>
    </source>
</evidence>
<proteinExistence type="predicted"/>
<keyword evidence="3" id="KW-0067">ATP-binding</keyword>
<keyword evidence="4" id="KW-1185">Reference proteome</keyword>
<feature type="domain" description="Helicase ATP-binding" evidence="1">
    <location>
        <begin position="229"/>
        <end position="377"/>
    </location>
</feature>
<dbReference type="EMBL" id="QVTE01000019">
    <property type="protein sequence ID" value="RFU69961.1"/>
    <property type="molecule type" value="Genomic_DNA"/>
</dbReference>
<dbReference type="SMART" id="SM00490">
    <property type="entry name" value="HELICc"/>
    <property type="match status" value="1"/>
</dbReference>
<dbReference type="Gene3D" id="3.40.50.300">
    <property type="entry name" value="P-loop containing nucleotide triphosphate hydrolases"/>
    <property type="match status" value="2"/>
</dbReference>
<evidence type="ECO:0000259" key="1">
    <source>
        <dbReference type="PROSITE" id="PS51192"/>
    </source>
</evidence>
<accession>A0A372LPJ0</accession>
<keyword evidence="3" id="KW-0347">Helicase</keyword>
<dbReference type="GO" id="GO:0016787">
    <property type="term" value="F:hydrolase activity"/>
    <property type="evidence" value="ECO:0007669"/>
    <property type="project" value="InterPro"/>
</dbReference>
<dbReference type="AlphaFoldDB" id="A0A372LPJ0"/>
<dbReference type="InterPro" id="IPR014001">
    <property type="entry name" value="Helicase_ATP-bd"/>
</dbReference>
<dbReference type="InterPro" id="IPR027417">
    <property type="entry name" value="P-loop_NTPase"/>
</dbReference>
<dbReference type="Pfam" id="PF13091">
    <property type="entry name" value="PLDc_2"/>
    <property type="match status" value="1"/>
</dbReference>
<sequence length="804" mass="92658">MSNIQLITHQLGHHIKKQIESASSIFILTSFVMKSGVDYLKSSLKAAADRGAEIKICTGDYLFVTQPEALELLLELDSQIEVRIWRSNGVSFHPKAYLFESEDHECLFVGSSNLSRSALGNGVEWNICISDEKDVFRQGFQLFLETFYSSQTIPLNEETLKEYKARYEESQRKNPGLVHNWTETEELNLMLPSEEESNSSAGLVMESKLPYGSIQPRFAQPEALEELNKTLEEGYSKALVVMATGLGKTYLAGFFAQKFKRVLFIAHREEILYQARRSFQMIMPEKTYGIYNGKVKEEIANTIFASIFTLSSQRHLQSFHPADFDLIIVDEFHHAAADSYKRVLDYFNPAFLLGITATPDRNDNKDVYAICEGNVAYKLDFLAAISREWLAPFKYYGVYDETDYSQITWLGNRYDEAELLEAQLREDLAERILQAWNEKKQTRTIGFCSSIRQAIFLSDYFNEHGYKTVSLHSKQVGVSRSEAIKQLGIGELDVIFTVDLFNEGVDIPPVDTLLFVRPTESLAVFTQQVGRGLRLYPEKEYCTIIDLIGNYRNADIKMSLFDTMRDASGSKKIEPSVPASCEIDLELRVIDLLQEMARKKHPRKDKLLSDYLILKQEQGRRPSYLELHLNGRSESIQYRQEFKSYAGFLNWAGELSVRELEVFDRYANWLVEVEKTGMAKSYKMVVLLAMLNRGASDWYKPITPTEVAPFFHQYLTETEYRKKIDFSDKSSRRLWVYNEDGVSTLISNMPMSKWSGSSNGLVSFENGIFELNFDVVPEDEEILYDWTREICEYRLHYHFERKAK</sequence>
<dbReference type="GO" id="GO:0003677">
    <property type="term" value="F:DNA binding"/>
    <property type="evidence" value="ECO:0007669"/>
    <property type="project" value="InterPro"/>
</dbReference>
<dbReference type="PROSITE" id="PS51192">
    <property type="entry name" value="HELICASE_ATP_BIND_1"/>
    <property type="match status" value="1"/>
</dbReference>
<dbReference type="SMART" id="SM00487">
    <property type="entry name" value="DEXDc"/>
    <property type="match status" value="1"/>
</dbReference>
<dbReference type="CDD" id="cd18799">
    <property type="entry name" value="SF2_C_EcoAI-like"/>
    <property type="match status" value="1"/>
</dbReference>
<dbReference type="GO" id="GO:0004386">
    <property type="term" value="F:helicase activity"/>
    <property type="evidence" value="ECO:0007669"/>
    <property type="project" value="UniProtKB-KW"/>
</dbReference>
<dbReference type="CDD" id="cd18032">
    <property type="entry name" value="DEXHc_RE_I_III_res"/>
    <property type="match status" value="1"/>
</dbReference>
<dbReference type="Pfam" id="PF00271">
    <property type="entry name" value="Helicase_C"/>
    <property type="match status" value="1"/>
</dbReference>
<dbReference type="Proteomes" id="UP000264541">
    <property type="component" value="Unassembled WGS sequence"/>
</dbReference>
<dbReference type="InterPro" id="IPR050742">
    <property type="entry name" value="Helicase_Restrict-Modif_Enz"/>
</dbReference>
<dbReference type="GO" id="GO:0005524">
    <property type="term" value="F:ATP binding"/>
    <property type="evidence" value="ECO:0007669"/>
    <property type="project" value="InterPro"/>
</dbReference>
<dbReference type="InterPro" id="IPR025202">
    <property type="entry name" value="PLD-like_dom"/>
</dbReference>
<dbReference type="RefSeq" id="WP_117326316.1">
    <property type="nucleotide sequence ID" value="NZ_QVTE01000019.1"/>
</dbReference>
<keyword evidence="3" id="KW-0547">Nucleotide-binding</keyword>
<organism evidence="3 4">
    <name type="scientific">Peribacillus saganii</name>
    <dbReference type="NCBI Taxonomy" id="2303992"/>
    <lineage>
        <taxon>Bacteria</taxon>
        <taxon>Bacillati</taxon>
        <taxon>Bacillota</taxon>
        <taxon>Bacilli</taxon>
        <taxon>Bacillales</taxon>
        <taxon>Bacillaceae</taxon>
        <taxon>Peribacillus</taxon>
    </lineage>
</organism>
<dbReference type="PROSITE" id="PS51194">
    <property type="entry name" value="HELICASE_CTER"/>
    <property type="match status" value="1"/>
</dbReference>
<protein>
    <submittedName>
        <fullName evidence="3">DNA helicase</fullName>
    </submittedName>
</protein>
<dbReference type="InterPro" id="IPR006935">
    <property type="entry name" value="Helicase/UvrB_N"/>
</dbReference>
<feature type="domain" description="Helicase C-terminal" evidence="2">
    <location>
        <begin position="427"/>
        <end position="591"/>
    </location>
</feature>
<evidence type="ECO:0000313" key="3">
    <source>
        <dbReference type="EMBL" id="RFU69961.1"/>
    </source>
</evidence>
<comment type="caution">
    <text evidence="3">The sequence shown here is derived from an EMBL/GenBank/DDBJ whole genome shotgun (WGS) entry which is preliminary data.</text>
</comment>
<dbReference type="Pfam" id="PF04851">
    <property type="entry name" value="ResIII"/>
    <property type="match status" value="1"/>
</dbReference>
<reference evidence="3 4" key="1">
    <citation type="submission" date="2018-08" db="EMBL/GenBank/DDBJ databases">
        <title>Bacillus chawlae sp. nov., Bacillus glennii sp. nov., and Bacillus saganii sp. nov. Isolated from the Vehicle Assembly Building at Kennedy Space Center where the Viking Spacecraft were Assembled.</title>
        <authorList>
            <person name="Seuylemezian A."/>
            <person name="Vaishampayan P."/>
        </authorList>
    </citation>
    <scope>NUCLEOTIDE SEQUENCE [LARGE SCALE GENOMIC DNA]</scope>
    <source>
        <strain evidence="3 4">V47-23a</strain>
    </source>
</reference>